<dbReference type="RefSeq" id="WP_129472090.1">
    <property type="nucleotide sequence ID" value="NZ_SAWZ01000009.1"/>
</dbReference>
<dbReference type="EMBL" id="SAWZ01000009">
    <property type="protein sequence ID" value="RXR02001.1"/>
    <property type="molecule type" value="Genomic_DNA"/>
</dbReference>
<keyword evidence="2" id="KW-1185">Reference proteome</keyword>
<gene>
    <name evidence="1" type="ORF">EPA99_15175</name>
</gene>
<dbReference type="OrthoDB" id="5948193at2"/>
<dbReference type="Proteomes" id="UP000289784">
    <property type="component" value="Unassembled WGS sequence"/>
</dbReference>
<name>A0A4Q1JSU3_9GAMM</name>
<organism evidence="1 2">
    <name type="scientific">Pseudoxanthomonas composti</name>
    <dbReference type="NCBI Taxonomy" id="2137479"/>
    <lineage>
        <taxon>Bacteria</taxon>
        <taxon>Pseudomonadati</taxon>
        <taxon>Pseudomonadota</taxon>
        <taxon>Gammaproteobacteria</taxon>
        <taxon>Lysobacterales</taxon>
        <taxon>Lysobacteraceae</taxon>
        <taxon>Pseudoxanthomonas</taxon>
    </lineage>
</organism>
<dbReference type="NCBIfam" id="NF047335">
    <property type="entry name" value="T3SS_XAC0095"/>
    <property type="match status" value="1"/>
</dbReference>
<evidence type="ECO:0000313" key="2">
    <source>
        <dbReference type="Proteomes" id="UP000289784"/>
    </source>
</evidence>
<accession>A0A4Q1JSU3</accession>
<dbReference type="AlphaFoldDB" id="A0A4Q1JSU3"/>
<evidence type="ECO:0000313" key="1">
    <source>
        <dbReference type="EMBL" id="RXR02001.1"/>
    </source>
</evidence>
<protein>
    <submittedName>
        <fullName evidence="1">Uncharacterized protein</fullName>
    </submittedName>
</protein>
<dbReference type="InterPro" id="IPR058099">
    <property type="entry name" value="T3SS_XAC0095_dom"/>
</dbReference>
<reference evidence="1 2" key="1">
    <citation type="submission" date="2019-01" db="EMBL/GenBank/DDBJ databases">
        <title>Pseudoxanthomonas composti sp. nov., isolated from compost.</title>
        <authorList>
            <person name="Yang G."/>
        </authorList>
    </citation>
    <scope>NUCLEOTIDE SEQUENCE [LARGE SCALE GENOMIC DNA]</scope>
    <source>
        <strain evidence="1 2">GSS15</strain>
    </source>
</reference>
<sequence length="233" mass="25310">MVEYTFDDQQMQGDVLSETSRQLLEEIKRYLQGSAWLVSPGTAGHAVGGEAQTDMADLAGCLEQAAAQLESLLHDLSRLRLIGVSQAATDEDADAQTDRERLSQAVGEASETDEPAWSFGVTLDQFDRLDTLVMGIKAFGDAVHADGSAEFSAGTVCTLGQTIFDRAVEVHDLLMEIETQALPASAHRRWSVEEAAPAYGLTPARRAGKVMRVEEPPCVYLSCMSQPDLLRLH</sequence>
<proteinExistence type="predicted"/>
<comment type="caution">
    <text evidence="1">The sequence shown here is derived from an EMBL/GenBank/DDBJ whole genome shotgun (WGS) entry which is preliminary data.</text>
</comment>